<sequence length="177" mass="20548">MASYELIPFQRFDEVNIIAAIEQQASLLNVGFWVTDPNGVIEWPAVRQLGGTADFLWQHTCFELFIGIRDYDEYLEINLSPSQLWQCYGFEEYRYPEIMPPRKSNGAEIVELKRTHYGLSATLDVSQFLATHRVSIHQIFIGICAVLKTTKGEKFYALQHSTPHADFHNKRDWLHQI</sequence>
<proteinExistence type="predicted"/>
<dbReference type="RefSeq" id="WP_092747596.1">
    <property type="nucleotide sequence ID" value="NZ_FMYL01000004.1"/>
</dbReference>
<evidence type="ECO:0000313" key="2">
    <source>
        <dbReference type="Proteomes" id="UP000242501"/>
    </source>
</evidence>
<reference evidence="2" key="1">
    <citation type="submission" date="2016-09" db="EMBL/GenBank/DDBJ databases">
        <authorList>
            <person name="Varghese N."/>
            <person name="Submissions S."/>
        </authorList>
    </citation>
    <scope>NUCLEOTIDE SEQUENCE [LARGE SCALE GENOMIC DNA]</scope>
    <source>
        <strain evidence="2">ANC 4422</strain>
    </source>
</reference>
<organism evidence="1 2">
    <name type="scientific">Acinetobacter boissieri</name>
    <dbReference type="NCBI Taxonomy" id="1219383"/>
    <lineage>
        <taxon>Bacteria</taxon>
        <taxon>Pseudomonadati</taxon>
        <taxon>Pseudomonadota</taxon>
        <taxon>Gammaproteobacteria</taxon>
        <taxon>Moraxellales</taxon>
        <taxon>Moraxellaceae</taxon>
        <taxon>Acinetobacter</taxon>
    </lineage>
</organism>
<keyword evidence="2" id="KW-1185">Reference proteome</keyword>
<dbReference type="OrthoDB" id="190583at2"/>
<evidence type="ECO:0008006" key="3">
    <source>
        <dbReference type="Google" id="ProtNLM"/>
    </source>
</evidence>
<name>A0A1G6H9K5_9GAMM</name>
<protein>
    <recommendedName>
        <fullName evidence="3">DOMON-like domain-containing protein</fullName>
    </recommendedName>
</protein>
<accession>A0A1G6H9K5</accession>
<dbReference type="EMBL" id="FMYL01000004">
    <property type="protein sequence ID" value="SDB90824.1"/>
    <property type="molecule type" value="Genomic_DNA"/>
</dbReference>
<dbReference type="Proteomes" id="UP000242501">
    <property type="component" value="Unassembled WGS sequence"/>
</dbReference>
<evidence type="ECO:0000313" key="1">
    <source>
        <dbReference type="EMBL" id="SDB90824.1"/>
    </source>
</evidence>
<gene>
    <name evidence="1" type="ORF">SAMN05421733_104190</name>
</gene>
<dbReference type="STRING" id="1219383.SAMN05421733_104190"/>
<dbReference type="AlphaFoldDB" id="A0A1G6H9K5"/>